<dbReference type="Proteomes" id="UP001054945">
    <property type="component" value="Unassembled WGS sequence"/>
</dbReference>
<evidence type="ECO:0000313" key="3">
    <source>
        <dbReference type="Proteomes" id="UP001054945"/>
    </source>
</evidence>
<comment type="caution">
    <text evidence="2">The sequence shown here is derived from an EMBL/GenBank/DDBJ whole genome shotgun (WGS) entry which is preliminary data.</text>
</comment>
<feature type="region of interest" description="Disordered" evidence="1">
    <location>
        <begin position="50"/>
        <end position="69"/>
    </location>
</feature>
<accession>A0AAV4UDK6</accession>
<evidence type="ECO:0000313" key="2">
    <source>
        <dbReference type="EMBL" id="GIY55843.1"/>
    </source>
</evidence>
<name>A0AAV4UDK6_CAEEX</name>
<dbReference type="EMBL" id="BPLR01012685">
    <property type="protein sequence ID" value="GIY55843.1"/>
    <property type="molecule type" value="Genomic_DNA"/>
</dbReference>
<feature type="region of interest" description="Disordered" evidence="1">
    <location>
        <begin position="1"/>
        <end position="26"/>
    </location>
</feature>
<feature type="compositionally biased region" description="Basic residues" evidence="1">
    <location>
        <begin position="1"/>
        <end position="17"/>
    </location>
</feature>
<keyword evidence="3" id="KW-1185">Reference proteome</keyword>
<organism evidence="2 3">
    <name type="scientific">Caerostris extrusa</name>
    <name type="common">Bark spider</name>
    <name type="synonym">Caerostris bankana</name>
    <dbReference type="NCBI Taxonomy" id="172846"/>
    <lineage>
        <taxon>Eukaryota</taxon>
        <taxon>Metazoa</taxon>
        <taxon>Ecdysozoa</taxon>
        <taxon>Arthropoda</taxon>
        <taxon>Chelicerata</taxon>
        <taxon>Arachnida</taxon>
        <taxon>Araneae</taxon>
        <taxon>Araneomorphae</taxon>
        <taxon>Entelegynae</taxon>
        <taxon>Araneoidea</taxon>
        <taxon>Araneidae</taxon>
        <taxon>Caerostris</taxon>
    </lineage>
</organism>
<dbReference type="AlphaFoldDB" id="A0AAV4UDK6"/>
<protein>
    <submittedName>
        <fullName evidence="2">Uncharacterized protein</fullName>
    </submittedName>
</protein>
<gene>
    <name evidence="2" type="ORF">CEXT_809991</name>
</gene>
<reference evidence="2 3" key="1">
    <citation type="submission" date="2021-06" db="EMBL/GenBank/DDBJ databases">
        <title>Caerostris extrusa draft genome.</title>
        <authorList>
            <person name="Kono N."/>
            <person name="Arakawa K."/>
        </authorList>
    </citation>
    <scope>NUCLEOTIDE SEQUENCE [LARGE SCALE GENOMIC DNA]</scope>
</reference>
<feature type="compositionally biased region" description="Basic and acidic residues" evidence="1">
    <location>
        <begin position="59"/>
        <end position="69"/>
    </location>
</feature>
<proteinExistence type="predicted"/>
<sequence length="95" mass="10824">MQAIVKKKKKKNGKKQRRDGEGSLTLGRKERLMNMLILPRPCPWISVSSAHVKQGKREKKGDSDHNKESVQFHTTITRVPHLLNGPSGGYYLLLF</sequence>
<evidence type="ECO:0000256" key="1">
    <source>
        <dbReference type="SAM" id="MobiDB-lite"/>
    </source>
</evidence>